<feature type="signal peptide" evidence="8">
    <location>
        <begin position="1"/>
        <end position="19"/>
    </location>
</feature>
<dbReference type="Proteomes" id="UP001209229">
    <property type="component" value="Unassembled WGS sequence"/>
</dbReference>
<dbReference type="GO" id="GO:0009279">
    <property type="term" value="C:cell outer membrane"/>
    <property type="evidence" value="ECO:0007669"/>
    <property type="project" value="UniProtKB-SubCell"/>
</dbReference>
<dbReference type="AlphaFoldDB" id="A0AAE3M1U6"/>
<evidence type="ECO:0000256" key="2">
    <source>
        <dbReference type="ARBA" id="ARBA00007613"/>
    </source>
</evidence>
<evidence type="ECO:0000256" key="7">
    <source>
        <dbReference type="ARBA" id="ARBA00023237"/>
    </source>
</evidence>
<sequence length="494" mass="56579">MKQFIILTFLLLSIFQTQAQEQKDVHLKLTLDEAIKIAETQSIYQFRQKNMYLAKYWNYRSYKAEKRPSLVLNTNPINYQRTITTRYENGEDVLTPYENFTSSGSLDLTQNITFTGGSISASSDFRRIENLESGNLSYSSAPISIGITQPLNGYNEFKWRSLSAPLEFEQAKKEYLQSLQELSLRTVNMFFGLAEAEINIKIAETNLSNADTLYQIGKGRFEIGTVTQDELLDLELGYLNARMSLSQAKINLEQAKSAINSFLGLEKNIHLECIIPSSIPSFKVEVDQAITKAYDNNPDLLSYEQQLIEANRKIAEARGRNGIDANVQVNLGYNKNSQEFSDVYNAPFDNQQIARLSLNVPIIDWGLKRGQVQMAKSDKQVTEASIKQAKIDFEQNVFMEVMRFNMQEDQVKIAAKADTIAQKGYDVTKQRFLIGKVDVIKLNSARNSVDAAKRNYIQSIQNYWQSYYNIREITLHDFKENSTLIKELDYLLQR</sequence>
<dbReference type="PANTHER" id="PTHR30026">
    <property type="entry name" value="OUTER MEMBRANE PROTEIN TOLC"/>
    <property type="match status" value="1"/>
</dbReference>
<comment type="subcellular location">
    <subcellularLocation>
        <location evidence="1">Cell outer membrane</location>
    </subcellularLocation>
</comment>
<evidence type="ECO:0000256" key="8">
    <source>
        <dbReference type="SAM" id="SignalP"/>
    </source>
</evidence>
<evidence type="ECO:0000256" key="5">
    <source>
        <dbReference type="ARBA" id="ARBA00022692"/>
    </source>
</evidence>
<name>A0AAE3M1U6_9BACT</name>
<keyword evidence="8" id="KW-0732">Signal</keyword>
<accession>A0AAE3M1U6</accession>
<proteinExistence type="inferred from homology"/>
<evidence type="ECO:0000256" key="4">
    <source>
        <dbReference type="ARBA" id="ARBA00022452"/>
    </source>
</evidence>
<reference evidence="9" key="1">
    <citation type="submission" date="2022-10" db="EMBL/GenBank/DDBJ databases">
        <authorList>
            <person name="Yu W.X."/>
        </authorList>
    </citation>
    <scope>NUCLEOTIDE SEQUENCE</scope>
    <source>
        <strain evidence="9">AAT</strain>
    </source>
</reference>
<keyword evidence="10" id="KW-1185">Reference proteome</keyword>
<dbReference type="RefSeq" id="WP_301189234.1">
    <property type="nucleotide sequence ID" value="NZ_JAPDPJ010000005.1"/>
</dbReference>
<dbReference type="GO" id="GO:0015562">
    <property type="term" value="F:efflux transmembrane transporter activity"/>
    <property type="evidence" value="ECO:0007669"/>
    <property type="project" value="InterPro"/>
</dbReference>
<comment type="similarity">
    <text evidence="2">Belongs to the outer membrane factor (OMF) (TC 1.B.17) family.</text>
</comment>
<evidence type="ECO:0000313" key="10">
    <source>
        <dbReference type="Proteomes" id="UP001209229"/>
    </source>
</evidence>
<dbReference type="PANTHER" id="PTHR30026:SF20">
    <property type="entry name" value="OUTER MEMBRANE PROTEIN TOLC"/>
    <property type="match status" value="1"/>
</dbReference>
<comment type="caution">
    <text evidence="9">The sequence shown here is derived from an EMBL/GenBank/DDBJ whole genome shotgun (WGS) entry which is preliminary data.</text>
</comment>
<keyword evidence="3" id="KW-0813">Transport</keyword>
<evidence type="ECO:0000256" key="1">
    <source>
        <dbReference type="ARBA" id="ARBA00004442"/>
    </source>
</evidence>
<dbReference type="InterPro" id="IPR003423">
    <property type="entry name" value="OMP_efflux"/>
</dbReference>
<dbReference type="InterPro" id="IPR051906">
    <property type="entry name" value="TolC-like"/>
</dbReference>
<dbReference type="GO" id="GO:1990281">
    <property type="term" value="C:efflux pump complex"/>
    <property type="evidence" value="ECO:0007669"/>
    <property type="project" value="TreeGrafter"/>
</dbReference>
<dbReference type="Pfam" id="PF02321">
    <property type="entry name" value="OEP"/>
    <property type="match status" value="2"/>
</dbReference>
<keyword evidence="6" id="KW-0472">Membrane</keyword>
<dbReference type="SUPFAM" id="SSF56954">
    <property type="entry name" value="Outer membrane efflux proteins (OEP)"/>
    <property type="match status" value="1"/>
</dbReference>
<dbReference type="GO" id="GO:0015288">
    <property type="term" value="F:porin activity"/>
    <property type="evidence" value="ECO:0007669"/>
    <property type="project" value="TreeGrafter"/>
</dbReference>
<evidence type="ECO:0000313" key="9">
    <source>
        <dbReference type="EMBL" id="MCW3785662.1"/>
    </source>
</evidence>
<gene>
    <name evidence="9" type="ORF">OM075_04250</name>
</gene>
<keyword evidence="7" id="KW-0998">Cell outer membrane</keyword>
<dbReference type="EMBL" id="JAPDPJ010000005">
    <property type="protein sequence ID" value="MCW3785662.1"/>
    <property type="molecule type" value="Genomic_DNA"/>
</dbReference>
<keyword evidence="5" id="KW-0812">Transmembrane</keyword>
<protein>
    <submittedName>
        <fullName evidence="9">TolC family protein</fullName>
    </submittedName>
</protein>
<dbReference type="Gene3D" id="1.20.1600.10">
    <property type="entry name" value="Outer membrane efflux proteins (OEP)"/>
    <property type="match status" value="1"/>
</dbReference>
<feature type="chain" id="PRO_5042289320" evidence="8">
    <location>
        <begin position="20"/>
        <end position="494"/>
    </location>
</feature>
<organism evidence="9 10">
    <name type="scientific">Plebeiibacterium sediminum</name>
    <dbReference type="NCBI Taxonomy" id="2992112"/>
    <lineage>
        <taxon>Bacteria</taxon>
        <taxon>Pseudomonadati</taxon>
        <taxon>Bacteroidota</taxon>
        <taxon>Bacteroidia</taxon>
        <taxon>Marinilabiliales</taxon>
        <taxon>Marinilabiliaceae</taxon>
        <taxon>Plebeiibacterium</taxon>
    </lineage>
</organism>
<keyword evidence="4" id="KW-1134">Transmembrane beta strand</keyword>
<evidence type="ECO:0000256" key="6">
    <source>
        <dbReference type="ARBA" id="ARBA00023136"/>
    </source>
</evidence>
<evidence type="ECO:0000256" key="3">
    <source>
        <dbReference type="ARBA" id="ARBA00022448"/>
    </source>
</evidence>